<evidence type="ECO:0000256" key="7">
    <source>
        <dbReference type="ARBA" id="ARBA00022823"/>
    </source>
</evidence>
<dbReference type="RefSeq" id="WP_126269353.1">
    <property type="nucleotide sequence ID" value="NZ_CP034463.1"/>
</dbReference>
<evidence type="ECO:0000256" key="10">
    <source>
        <dbReference type="RuleBase" id="RU003423"/>
    </source>
</evidence>
<evidence type="ECO:0000256" key="9">
    <source>
        <dbReference type="ARBA" id="ARBA00052761"/>
    </source>
</evidence>
<sequence length="412" mass="42260">MTISVTLPALGESVTEGTVTRWLKQPGEHVQEDEPLLEVSTDKVDTEIPAPATGVLLTIVVGEDETVEVGAELAVIGPPDAEPSATTVATATPVTTPQPAPSPRPVSQPPAPQPEQLPPPPAPAPTPAPQTAPTAAPAPAPVPHPAPAPTPAPAPAVAPAPHPIPAAATNPPPAALRGHTAAVPRLRKAVGDSLKQALLEQAQLTSTVEADATGLLRLWRRTADGFMAREGFALTPLPFFVLAAAQALKAHPVINARIDTGGATLTYYDTENVGITVDTDQGPVTPVVRGAGDLTVSGIARAVHDLTGHALAGRLTPADVAGATFTVSDTGARGALFDTLIVPPHQAAVLGVGAAVRRPAVVQDGDEEFIGVRELVHLSLSYDHRLVDGADAARYLATVKKIVEAAAFEDIR</sequence>
<comment type="similarity">
    <text evidence="4 10">Belongs to the 2-oxoacid dehydrogenase family.</text>
</comment>
<name>A0A3S9HSH3_9ACTN</name>
<evidence type="ECO:0000256" key="8">
    <source>
        <dbReference type="ARBA" id="ARBA00023315"/>
    </source>
</evidence>
<dbReference type="InterPro" id="IPR050537">
    <property type="entry name" value="2-oxoacid_dehydrogenase"/>
</dbReference>
<dbReference type="SUPFAM" id="SSF51230">
    <property type="entry name" value="Single hybrid motif"/>
    <property type="match status" value="1"/>
</dbReference>
<feature type="compositionally biased region" description="Pro residues" evidence="11">
    <location>
        <begin position="96"/>
        <end position="174"/>
    </location>
</feature>
<dbReference type="Gene3D" id="2.40.50.100">
    <property type="match status" value="1"/>
</dbReference>
<dbReference type="GO" id="GO:0004149">
    <property type="term" value="F:dihydrolipoyllysine-residue succinyltransferase activity"/>
    <property type="evidence" value="ECO:0007669"/>
    <property type="project" value="UniProtKB-EC"/>
</dbReference>
<dbReference type="PANTHER" id="PTHR43416">
    <property type="entry name" value="DIHYDROLIPOYLLYSINE-RESIDUE SUCCINYLTRANSFERASE COMPONENT OF 2-OXOGLUTARATE DEHYDROGENASE COMPLEX, MITOCHONDRIAL-RELATED"/>
    <property type="match status" value="1"/>
</dbReference>
<evidence type="ECO:0000313" key="14">
    <source>
        <dbReference type="Proteomes" id="UP000280197"/>
    </source>
</evidence>
<dbReference type="Pfam" id="PF00198">
    <property type="entry name" value="2-oxoacid_dh"/>
    <property type="match status" value="1"/>
</dbReference>
<comment type="pathway">
    <text evidence="3">Amino-acid degradation; L-lysine degradation via saccharopine pathway; glutaryl-CoA from L-lysine: step 6/6.</text>
</comment>
<protein>
    <recommendedName>
        <fullName evidence="10">Dihydrolipoamide acetyltransferase component of pyruvate dehydrogenase complex</fullName>
        <ecNumber evidence="10">2.3.1.-</ecNumber>
    </recommendedName>
</protein>
<dbReference type="InterPro" id="IPR000089">
    <property type="entry name" value="Biotin_lipoyl"/>
</dbReference>
<keyword evidence="14" id="KW-1185">Reference proteome</keyword>
<comment type="cofactor">
    <cofactor evidence="1 10">
        <name>(R)-lipoate</name>
        <dbReference type="ChEBI" id="CHEBI:83088"/>
    </cofactor>
</comment>
<dbReference type="PANTHER" id="PTHR43416:SF8">
    <property type="entry name" value="LIPOAMIDE ACYLTRANSFERASE COMPONENT OF BRANCHED-CHAIN ALPHA-KETO ACID DEHYDROGENASE COMPLEX"/>
    <property type="match status" value="1"/>
</dbReference>
<keyword evidence="5" id="KW-0816">Tricarboxylic acid cycle</keyword>
<evidence type="ECO:0000259" key="12">
    <source>
        <dbReference type="PROSITE" id="PS50968"/>
    </source>
</evidence>
<dbReference type="PROSITE" id="PS50968">
    <property type="entry name" value="BIOTINYL_LIPOYL"/>
    <property type="match status" value="1"/>
</dbReference>
<feature type="domain" description="Lipoyl-binding" evidence="12">
    <location>
        <begin position="2"/>
        <end position="77"/>
    </location>
</feature>
<dbReference type="Proteomes" id="UP000280197">
    <property type="component" value="Chromosome"/>
</dbReference>
<comment type="catalytic activity">
    <reaction evidence="9">
        <text>N(6)-[(R)-dihydrolipoyl]-L-lysyl-[protein] + succinyl-CoA = N(6)-[(R)-S(8)-succinyldihydrolipoyl]-L-lysyl-[protein] + CoA</text>
        <dbReference type="Rhea" id="RHEA:15213"/>
        <dbReference type="Rhea" id="RHEA-COMP:10475"/>
        <dbReference type="Rhea" id="RHEA-COMP:20092"/>
        <dbReference type="ChEBI" id="CHEBI:57287"/>
        <dbReference type="ChEBI" id="CHEBI:57292"/>
        <dbReference type="ChEBI" id="CHEBI:83100"/>
        <dbReference type="ChEBI" id="CHEBI:83120"/>
        <dbReference type="EC" id="2.3.1.61"/>
    </reaction>
</comment>
<evidence type="ECO:0000256" key="1">
    <source>
        <dbReference type="ARBA" id="ARBA00001938"/>
    </source>
</evidence>
<dbReference type="InterPro" id="IPR001078">
    <property type="entry name" value="2-oxoacid_DH_actylTfrase"/>
</dbReference>
<proteinExistence type="inferred from homology"/>
<dbReference type="EMBL" id="CP034463">
    <property type="protein sequence ID" value="AZP14967.1"/>
    <property type="molecule type" value="Genomic_DNA"/>
</dbReference>
<keyword evidence="8 10" id="KW-0012">Acyltransferase</keyword>
<dbReference type="PROSITE" id="PS00189">
    <property type="entry name" value="LIPOYL"/>
    <property type="match status" value="1"/>
</dbReference>
<organism evidence="13 14">
    <name type="scientific">Streptomyces aquilus</name>
    <dbReference type="NCBI Taxonomy" id="2548456"/>
    <lineage>
        <taxon>Bacteria</taxon>
        <taxon>Bacillati</taxon>
        <taxon>Actinomycetota</taxon>
        <taxon>Actinomycetes</taxon>
        <taxon>Kitasatosporales</taxon>
        <taxon>Streptomycetaceae</taxon>
        <taxon>Streptomyces</taxon>
    </lineage>
</organism>
<dbReference type="CDD" id="cd06849">
    <property type="entry name" value="lipoyl_domain"/>
    <property type="match status" value="1"/>
</dbReference>
<dbReference type="KEGG" id="saqu:EJC51_01700"/>
<accession>A0A3S9HSH3</accession>
<dbReference type="InterPro" id="IPR003016">
    <property type="entry name" value="2-oxoA_DH_lipoyl-BS"/>
</dbReference>
<evidence type="ECO:0000256" key="2">
    <source>
        <dbReference type="ARBA" id="ARBA00004052"/>
    </source>
</evidence>
<evidence type="ECO:0000256" key="5">
    <source>
        <dbReference type="ARBA" id="ARBA00022532"/>
    </source>
</evidence>
<dbReference type="AlphaFoldDB" id="A0A3S9HSH3"/>
<keyword evidence="6 10" id="KW-0808">Transferase</keyword>
<evidence type="ECO:0000313" key="13">
    <source>
        <dbReference type="EMBL" id="AZP14967.1"/>
    </source>
</evidence>
<evidence type="ECO:0000256" key="11">
    <source>
        <dbReference type="SAM" id="MobiDB-lite"/>
    </source>
</evidence>
<gene>
    <name evidence="13" type="ORF">EJC51_01700</name>
</gene>
<dbReference type="Pfam" id="PF00364">
    <property type="entry name" value="Biotin_lipoyl"/>
    <property type="match status" value="1"/>
</dbReference>
<dbReference type="GO" id="GO:0005829">
    <property type="term" value="C:cytosol"/>
    <property type="evidence" value="ECO:0007669"/>
    <property type="project" value="TreeGrafter"/>
</dbReference>
<dbReference type="SUPFAM" id="SSF52777">
    <property type="entry name" value="CoA-dependent acyltransferases"/>
    <property type="match status" value="1"/>
</dbReference>
<dbReference type="Gene3D" id="3.30.559.10">
    <property type="entry name" value="Chloramphenicol acetyltransferase-like domain"/>
    <property type="match status" value="1"/>
</dbReference>
<comment type="function">
    <text evidence="2">E2 component of the 2-oxoglutarate dehydrogenase (OGDH) complex which catalyzes the second step in the conversion of 2-oxoglutarate to succinyl-CoA and CO(2).</text>
</comment>
<feature type="region of interest" description="Disordered" evidence="11">
    <location>
        <begin position="92"/>
        <end position="177"/>
    </location>
</feature>
<reference evidence="13 14" key="1">
    <citation type="submission" date="2018-12" db="EMBL/GenBank/DDBJ databases">
        <authorList>
            <person name="Li K."/>
        </authorList>
    </citation>
    <scope>NUCLEOTIDE SEQUENCE [LARGE SCALE GENOMIC DNA]</scope>
    <source>
        <strain evidence="14">CR22</strain>
    </source>
</reference>
<dbReference type="GO" id="GO:0006099">
    <property type="term" value="P:tricarboxylic acid cycle"/>
    <property type="evidence" value="ECO:0007669"/>
    <property type="project" value="UniProtKB-KW"/>
</dbReference>
<dbReference type="EC" id="2.3.1.-" evidence="10"/>
<dbReference type="InterPro" id="IPR011053">
    <property type="entry name" value="Single_hybrid_motif"/>
</dbReference>
<evidence type="ECO:0000256" key="3">
    <source>
        <dbReference type="ARBA" id="ARBA00005145"/>
    </source>
</evidence>
<keyword evidence="7 10" id="KW-0450">Lipoyl</keyword>
<dbReference type="InterPro" id="IPR023213">
    <property type="entry name" value="CAT-like_dom_sf"/>
</dbReference>
<evidence type="ECO:0000256" key="4">
    <source>
        <dbReference type="ARBA" id="ARBA00007317"/>
    </source>
</evidence>
<evidence type="ECO:0000256" key="6">
    <source>
        <dbReference type="ARBA" id="ARBA00022679"/>
    </source>
</evidence>